<gene>
    <name evidence="2" type="ORF">EWV40_07060</name>
</gene>
<keyword evidence="1" id="KW-0812">Transmembrane</keyword>
<feature type="transmembrane region" description="Helical" evidence="1">
    <location>
        <begin position="66"/>
        <end position="85"/>
    </location>
</feature>
<feature type="transmembrane region" description="Helical" evidence="1">
    <location>
        <begin position="119"/>
        <end position="139"/>
    </location>
</feature>
<sequence>MTNNSLDPLNIGNTINTAFRLYRDRFQTYVFFAVRACLWSLLPLVLQLILSQLLYQTITPEQGSDIGLRLFLFPIQIFSAAKSLFNNAVISRLAFQDIIYQPETSGQAEKKVKPKMWRLWWMQVLIGLLGAAIILPITLSLVLVSFIPILGVLLILLAFFCLPFFFLWLSARIYIAELPLIIEDNLGSWQAIKRGWHLTKNSAWRIVGLMLIFIASLLIISVYLLSGALASILFFFFFSVKILFFFSVNSSEYWQTLIENPLFFQQMAMFSYGLTTIFLLLNILLVPFWQSLKSVIYNHLLDQKKNDGGEY</sequence>
<dbReference type="EMBL" id="SFAN01000058">
    <property type="protein sequence ID" value="TRV24130.1"/>
    <property type="molecule type" value="Genomic_DNA"/>
</dbReference>
<reference evidence="2 3" key="1">
    <citation type="submission" date="2019-01" db="EMBL/GenBank/DDBJ databases">
        <title>Coherence of Microcystis species and biogeography revealed through population genomics.</title>
        <authorList>
            <person name="Perez-Carrascal O.M."/>
            <person name="Terrat Y."/>
            <person name="Giani A."/>
            <person name="Fortin N."/>
            <person name="Tromas N."/>
            <person name="Shapiro B.J."/>
        </authorList>
    </citation>
    <scope>NUCLEOTIDE SEQUENCE [LARGE SCALE GENOMIC DNA]</scope>
    <source>
        <strain evidence="2">Mf_WU_F_19750830_S460</strain>
    </source>
</reference>
<evidence type="ECO:0000256" key="1">
    <source>
        <dbReference type="SAM" id="Phobius"/>
    </source>
</evidence>
<keyword evidence="1" id="KW-1133">Transmembrane helix</keyword>
<proteinExistence type="predicted"/>
<protein>
    <recommendedName>
        <fullName evidence="4">Glycerophosphoryl diester phosphodiesterase membrane domain-containing protein</fullName>
    </recommendedName>
</protein>
<dbReference type="Proteomes" id="UP000320730">
    <property type="component" value="Unassembled WGS sequence"/>
</dbReference>
<accession>A0A552LV84</accession>
<keyword evidence="1" id="KW-0472">Membrane</keyword>
<organism evidence="2 3">
    <name type="scientific">Microcystis flos-aquae Mf_WU_F_19750830_S460</name>
    <dbReference type="NCBI Taxonomy" id="2486237"/>
    <lineage>
        <taxon>Bacteria</taxon>
        <taxon>Bacillati</taxon>
        <taxon>Cyanobacteriota</taxon>
        <taxon>Cyanophyceae</taxon>
        <taxon>Oscillatoriophycideae</taxon>
        <taxon>Chroococcales</taxon>
        <taxon>Microcystaceae</taxon>
        <taxon>Microcystis</taxon>
    </lineage>
</organism>
<evidence type="ECO:0000313" key="2">
    <source>
        <dbReference type="EMBL" id="TRV24130.1"/>
    </source>
</evidence>
<feature type="transmembrane region" description="Helical" evidence="1">
    <location>
        <begin position="203"/>
        <end position="223"/>
    </location>
</feature>
<comment type="caution">
    <text evidence="2">The sequence shown here is derived from an EMBL/GenBank/DDBJ whole genome shotgun (WGS) entry which is preliminary data.</text>
</comment>
<name>A0A552LV84_9CHRO</name>
<evidence type="ECO:0000313" key="3">
    <source>
        <dbReference type="Proteomes" id="UP000320730"/>
    </source>
</evidence>
<feature type="transmembrane region" description="Helical" evidence="1">
    <location>
        <begin position="145"/>
        <end position="169"/>
    </location>
</feature>
<evidence type="ECO:0008006" key="4">
    <source>
        <dbReference type="Google" id="ProtNLM"/>
    </source>
</evidence>
<dbReference type="AlphaFoldDB" id="A0A552LV84"/>
<feature type="transmembrane region" description="Helical" evidence="1">
    <location>
        <begin position="269"/>
        <end position="289"/>
    </location>
</feature>
<feature type="transmembrane region" description="Helical" evidence="1">
    <location>
        <begin position="29"/>
        <end position="54"/>
    </location>
</feature>
<feature type="transmembrane region" description="Helical" evidence="1">
    <location>
        <begin position="229"/>
        <end position="248"/>
    </location>
</feature>